<protein>
    <submittedName>
        <fullName evidence="2">MBL fold metallo-hydrolase</fullName>
    </submittedName>
</protein>
<gene>
    <name evidence="2" type="ORF">HZS55_08930</name>
</gene>
<dbReference type="InterPro" id="IPR050662">
    <property type="entry name" value="Sec-metab_biosynth-thioest"/>
</dbReference>
<dbReference type="InterPro" id="IPR001279">
    <property type="entry name" value="Metallo-B-lactamas"/>
</dbReference>
<keyword evidence="3" id="KW-1185">Reference proteome</keyword>
<dbReference type="KEGG" id="hrr:HZS55_08930"/>
<dbReference type="PANTHER" id="PTHR23131:SF0">
    <property type="entry name" value="ENDORIBONUCLEASE LACTB2"/>
    <property type="match status" value="1"/>
</dbReference>
<accession>A0A7D5SXN9</accession>
<dbReference type="GO" id="GO:0016787">
    <property type="term" value="F:hydrolase activity"/>
    <property type="evidence" value="ECO:0007669"/>
    <property type="project" value="UniProtKB-KW"/>
</dbReference>
<evidence type="ECO:0000259" key="1">
    <source>
        <dbReference type="SMART" id="SM00849"/>
    </source>
</evidence>
<dbReference type="SMART" id="SM00849">
    <property type="entry name" value="Lactamase_B"/>
    <property type="match status" value="1"/>
</dbReference>
<evidence type="ECO:0000313" key="2">
    <source>
        <dbReference type="EMBL" id="QLH77411.1"/>
    </source>
</evidence>
<organism evidence="2 3">
    <name type="scientific">Halosimplex rubrum</name>
    <dbReference type="NCBI Taxonomy" id="869889"/>
    <lineage>
        <taxon>Archaea</taxon>
        <taxon>Methanobacteriati</taxon>
        <taxon>Methanobacteriota</taxon>
        <taxon>Stenosarchaea group</taxon>
        <taxon>Halobacteria</taxon>
        <taxon>Halobacteriales</taxon>
        <taxon>Haloarculaceae</taxon>
        <taxon>Halosimplex</taxon>
    </lineage>
</organism>
<dbReference type="GeneID" id="56077983"/>
<dbReference type="PANTHER" id="PTHR23131">
    <property type="entry name" value="ENDORIBONUCLEASE LACTB2"/>
    <property type="match status" value="1"/>
</dbReference>
<dbReference type="Pfam" id="PF00753">
    <property type="entry name" value="Lactamase_B"/>
    <property type="match status" value="1"/>
</dbReference>
<dbReference type="SUPFAM" id="SSF56281">
    <property type="entry name" value="Metallo-hydrolase/oxidoreductase"/>
    <property type="match status" value="1"/>
</dbReference>
<proteinExistence type="predicted"/>
<dbReference type="EMBL" id="CP058910">
    <property type="protein sequence ID" value="QLH77411.1"/>
    <property type="molecule type" value="Genomic_DNA"/>
</dbReference>
<dbReference type="Proteomes" id="UP000509667">
    <property type="component" value="Chromosome"/>
</dbReference>
<evidence type="ECO:0000313" key="3">
    <source>
        <dbReference type="Proteomes" id="UP000509667"/>
    </source>
</evidence>
<name>A0A7D5SXN9_9EURY</name>
<dbReference type="AlphaFoldDB" id="A0A7D5SXN9"/>
<keyword evidence="2" id="KW-0378">Hydrolase</keyword>
<reference evidence="2 3" key="1">
    <citation type="submission" date="2020-07" db="EMBL/GenBank/DDBJ databases">
        <title>Halosimplex pelagicum sp. nov. and Halosimplex rubrum sp. nov., isolated from salted brown alga Laminaria, and emended description of the genus Halosimplex.</title>
        <authorList>
            <person name="Cui H."/>
        </authorList>
    </citation>
    <scope>NUCLEOTIDE SEQUENCE [LARGE SCALE GENOMIC DNA]</scope>
    <source>
        <strain evidence="2 3">R27</strain>
    </source>
</reference>
<dbReference type="OrthoDB" id="6433at2157"/>
<dbReference type="InterPro" id="IPR036388">
    <property type="entry name" value="WH-like_DNA-bd_sf"/>
</dbReference>
<feature type="domain" description="Metallo-beta-lactamase" evidence="1">
    <location>
        <begin position="18"/>
        <end position="180"/>
    </location>
</feature>
<sequence>MNVTRVGVAVETRAPTGQTNAYVLGSDPALLVDPAARTDRLDELAADRGVGHVAVTHHHPDHVGRVADYAEARDATVWARTGRADAFEAATGVEPDRTVAEGARIETGDGPVRVVDTPGHAPEHAAFATEDGDESVLLGGDLAVAEGSVVVGAPEGDVRAYLASLRRVHAMNPDRLLPGHGPPVEGAAVRDTAARLIGHRLDRERRVRDAVEEGAETVSDITSAAYEKDLSGVRDLAEATVRAHLETLAVEGSVRWDGERARPA</sequence>
<dbReference type="Gene3D" id="3.60.15.10">
    <property type="entry name" value="Ribonuclease Z/Hydroxyacylglutathione hydrolase-like"/>
    <property type="match status" value="1"/>
</dbReference>
<dbReference type="Gene3D" id="1.10.10.10">
    <property type="entry name" value="Winged helix-like DNA-binding domain superfamily/Winged helix DNA-binding domain"/>
    <property type="match status" value="1"/>
</dbReference>
<dbReference type="InterPro" id="IPR036866">
    <property type="entry name" value="RibonucZ/Hydroxyglut_hydro"/>
</dbReference>
<dbReference type="RefSeq" id="WP_179911339.1">
    <property type="nucleotide sequence ID" value="NZ_CP058910.1"/>
</dbReference>